<dbReference type="InterPro" id="IPR008939">
    <property type="entry name" value="Lytic_TGlycosylase_superhlx_U"/>
</dbReference>
<dbReference type="SUPFAM" id="SSF48435">
    <property type="entry name" value="Bacterial muramidases"/>
    <property type="match status" value="1"/>
</dbReference>
<dbReference type="AlphaFoldDB" id="A0A8J7LJZ5"/>
<dbReference type="PROSITE" id="PS00922">
    <property type="entry name" value="TRANSGLYCOSYLASE"/>
    <property type="match status" value="1"/>
</dbReference>
<evidence type="ECO:0000259" key="4">
    <source>
        <dbReference type="Pfam" id="PF01464"/>
    </source>
</evidence>
<dbReference type="PANTHER" id="PTHR37423:SF2">
    <property type="entry name" value="MEMBRANE-BOUND LYTIC MUREIN TRANSGLYCOSYLASE C"/>
    <property type="match status" value="1"/>
</dbReference>
<reference evidence="5" key="1">
    <citation type="submission" date="2020-10" db="EMBL/GenBank/DDBJ databases">
        <title>Paenihalocynthiibacter styelae gen. nov., sp. nov., isolated from stalked sea squirt Styela clava.</title>
        <authorList>
            <person name="Kim Y.-O."/>
            <person name="Yoon J.-H."/>
        </authorList>
    </citation>
    <scope>NUCLEOTIDE SEQUENCE</scope>
    <source>
        <strain evidence="5">MYP1-1</strain>
    </source>
</reference>
<evidence type="ECO:0000313" key="5">
    <source>
        <dbReference type="EMBL" id="MBI1492875.1"/>
    </source>
</evidence>
<comment type="caution">
    <text evidence="5">The sequence shown here is derived from an EMBL/GenBank/DDBJ whole genome shotgun (WGS) entry which is preliminary data.</text>
</comment>
<dbReference type="EMBL" id="JADCKQ010000003">
    <property type="protein sequence ID" value="MBI1492875.1"/>
    <property type="molecule type" value="Genomic_DNA"/>
</dbReference>
<feature type="domain" description="Transglycosylase SLT" evidence="4">
    <location>
        <begin position="481"/>
        <end position="583"/>
    </location>
</feature>
<dbReference type="Gene3D" id="1.10.530.10">
    <property type="match status" value="1"/>
</dbReference>
<evidence type="ECO:0000256" key="1">
    <source>
        <dbReference type="ARBA" id="ARBA00007734"/>
    </source>
</evidence>
<evidence type="ECO:0000256" key="2">
    <source>
        <dbReference type="ARBA" id="ARBA00009387"/>
    </source>
</evidence>
<dbReference type="GO" id="GO:0000270">
    <property type="term" value="P:peptidoglycan metabolic process"/>
    <property type="evidence" value="ECO:0007669"/>
    <property type="project" value="InterPro"/>
</dbReference>
<protein>
    <submittedName>
        <fullName evidence="5">Lytic transglycosylase domain-containing protein</fullName>
    </submittedName>
</protein>
<dbReference type="GO" id="GO:0016020">
    <property type="term" value="C:membrane"/>
    <property type="evidence" value="ECO:0007669"/>
    <property type="project" value="InterPro"/>
</dbReference>
<dbReference type="GO" id="GO:0042597">
    <property type="term" value="C:periplasmic space"/>
    <property type="evidence" value="ECO:0007669"/>
    <property type="project" value="InterPro"/>
</dbReference>
<comment type="similarity">
    <text evidence="1">Belongs to the transglycosylase Slt family.</text>
</comment>
<dbReference type="Proteomes" id="UP000640583">
    <property type="component" value="Unassembled WGS sequence"/>
</dbReference>
<comment type="similarity">
    <text evidence="2">Belongs to the virb1 family.</text>
</comment>
<evidence type="ECO:0000256" key="3">
    <source>
        <dbReference type="ARBA" id="ARBA00022729"/>
    </source>
</evidence>
<keyword evidence="3" id="KW-0732">Signal</keyword>
<keyword evidence="6" id="KW-1185">Reference proteome</keyword>
<dbReference type="Pfam" id="PF01464">
    <property type="entry name" value="SLT"/>
    <property type="match status" value="1"/>
</dbReference>
<dbReference type="SUPFAM" id="SSF53955">
    <property type="entry name" value="Lysozyme-like"/>
    <property type="match status" value="1"/>
</dbReference>
<name>A0A8J7LJZ5_9RHOB</name>
<dbReference type="InterPro" id="IPR023346">
    <property type="entry name" value="Lysozyme-like_dom_sf"/>
</dbReference>
<dbReference type="CDD" id="cd13401">
    <property type="entry name" value="Slt70-like"/>
    <property type="match status" value="1"/>
</dbReference>
<dbReference type="Gene3D" id="1.25.20.10">
    <property type="entry name" value="Bacterial muramidases"/>
    <property type="match status" value="1"/>
</dbReference>
<sequence length="637" mass="70801">MLTPGHAQAQNRQQAAALSRGLEAAAEKDWSAALSASRASGDVGRDVIQWLRLRSPDGSFSEYRDFLARRSDWPGLKLMRRRGEASIDENTPLRQVIAYFEDQKPQTGHGALYYARALRETGNPNDARAAIVSAWQSLPVKEDEDREIFLGRYGNLLADHHAARLDHFLWRADRGEIAKMRPLVSEGWQALASARMALRFDEDGVDGFINAIPASLQNDPGLAWERFTWRARKGRYDSAAEMAISQAGSSAGTGEANRWGHWQRAIARQLMRDGKNRAAYRLAATHGMSSGSNYADLEWLAGYIALRKLNDAETAARHFARFKEAVFTPISLGRAGYWQGRAQEALGNDARAAEFYRAGAQHQTSFYGQLAAERVGVAMDARLIGGEDFPNWRQAPFLQSSVFQAGFLLQQAGDLSLSERFLTHLTESLPREEIGQLGNLAIALQEPHIAVMIGKRAASRGLTLHAAYYPLHPLTDSNLPVVPELALSIARRESEFDPVVVSGAGARGLMQLMPRTAQQVSGELGVSYNLSGLTADPVYNARLGSAYLAGLVEEFGTSYPLVAAGYNAGPSRPIRWMERYGDPRRERTDPVDWVEHIPFRETRNYVMRVMESMVVYRARLSGQTSPIRLSEELRRTR</sequence>
<organism evidence="5 6">
    <name type="scientific">Halocynthiibacter styelae</name>
    <dbReference type="NCBI Taxonomy" id="2761955"/>
    <lineage>
        <taxon>Bacteria</taxon>
        <taxon>Pseudomonadati</taxon>
        <taxon>Pseudomonadota</taxon>
        <taxon>Alphaproteobacteria</taxon>
        <taxon>Rhodobacterales</taxon>
        <taxon>Paracoccaceae</taxon>
        <taxon>Halocynthiibacter</taxon>
    </lineage>
</organism>
<dbReference type="PANTHER" id="PTHR37423">
    <property type="entry name" value="SOLUBLE LYTIC MUREIN TRANSGLYCOSYLASE-RELATED"/>
    <property type="match status" value="1"/>
</dbReference>
<evidence type="ECO:0000313" key="6">
    <source>
        <dbReference type="Proteomes" id="UP000640583"/>
    </source>
</evidence>
<dbReference type="InterPro" id="IPR000189">
    <property type="entry name" value="Transglyc_AS"/>
</dbReference>
<dbReference type="GO" id="GO:0008933">
    <property type="term" value="F:peptidoglycan lytic transglycosylase activity"/>
    <property type="evidence" value="ECO:0007669"/>
    <property type="project" value="InterPro"/>
</dbReference>
<dbReference type="InterPro" id="IPR008258">
    <property type="entry name" value="Transglycosylase_SLT_dom_1"/>
</dbReference>
<gene>
    <name evidence="5" type="ORF">H1D41_04430</name>
</gene>
<dbReference type="GO" id="GO:0004553">
    <property type="term" value="F:hydrolase activity, hydrolyzing O-glycosyl compounds"/>
    <property type="evidence" value="ECO:0007669"/>
    <property type="project" value="InterPro"/>
</dbReference>
<proteinExistence type="inferred from homology"/>
<accession>A0A8J7LJZ5</accession>